<accession>A0ACC0MRC0</accession>
<comment type="caution">
    <text evidence="1">The sequence shown here is derived from an EMBL/GenBank/DDBJ whole genome shotgun (WGS) entry which is preliminary data.</text>
</comment>
<sequence>MHETLPGSHPNHSKTLVSLFISMMARSKAKARKSVVPPIKVKVKKGAIVHEGSSSQKEQRKPSGFPVYVMSVMSEWWHEKYLRKYNDKTYEGSSSEEENDEEEEGHTDGRFHRAYMLFTLGCLMCPTTKEVAGNRLIPAVVAGDLETLKTYKWLAFVLDWLVNEIRNYKVRATKGCGRKAEGVGSSLFLLMICIDMYKELMRQFVNNSKSLHLIDAAMGKPIVGSPVVGSLQDGPRAEPVEDEGHSPQFSGNFKLHQYEEKGDRDGEDEEEGDKIQEKGSNLLAAESDEFSIVLRDDCNPDKIGYDVLKCDMVRN</sequence>
<name>A0ACC0MRC0_RHOML</name>
<organism evidence="1 2">
    <name type="scientific">Rhododendron molle</name>
    <name type="common">Chinese azalea</name>
    <name type="synonym">Azalea mollis</name>
    <dbReference type="NCBI Taxonomy" id="49168"/>
    <lineage>
        <taxon>Eukaryota</taxon>
        <taxon>Viridiplantae</taxon>
        <taxon>Streptophyta</taxon>
        <taxon>Embryophyta</taxon>
        <taxon>Tracheophyta</taxon>
        <taxon>Spermatophyta</taxon>
        <taxon>Magnoliopsida</taxon>
        <taxon>eudicotyledons</taxon>
        <taxon>Gunneridae</taxon>
        <taxon>Pentapetalae</taxon>
        <taxon>asterids</taxon>
        <taxon>Ericales</taxon>
        <taxon>Ericaceae</taxon>
        <taxon>Ericoideae</taxon>
        <taxon>Rhodoreae</taxon>
        <taxon>Rhododendron</taxon>
    </lineage>
</organism>
<proteinExistence type="predicted"/>
<evidence type="ECO:0000313" key="2">
    <source>
        <dbReference type="Proteomes" id="UP001062846"/>
    </source>
</evidence>
<reference evidence="1" key="1">
    <citation type="submission" date="2022-02" db="EMBL/GenBank/DDBJ databases">
        <title>Plant Genome Project.</title>
        <authorList>
            <person name="Zhang R.-G."/>
        </authorList>
    </citation>
    <scope>NUCLEOTIDE SEQUENCE</scope>
    <source>
        <strain evidence="1">AT1</strain>
    </source>
</reference>
<gene>
    <name evidence="1" type="ORF">RHMOL_Rhmol08G0191900</name>
</gene>
<keyword evidence="2" id="KW-1185">Reference proteome</keyword>
<dbReference type="Proteomes" id="UP001062846">
    <property type="component" value="Chromosome 8"/>
</dbReference>
<dbReference type="EMBL" id="CM046395">
    <property type="protein sequence ID" value="KAI8543099.1"/>
    <property type="molecule type" value="Genomic_DNA"/>
</dbReference>
<protein>
    <submittedName>
        <fullName evidence="1">Uncharacterized protein</fullName>
    </submittedName>
</protein>
<evidence type="ECO:0000313" key="1">
    <source>
        <dbReference type="EMBL" id="KAI8543099.1"/>
    </source>
</evidence>